<organism evidence="2 3">
    <name type="scientific">Loxostege sticticalis</name>
    <name type="common">Beet webworm moth</name>
    <dbReference type="NCBI Taxonomy" id="481309"/>
    <lineage>
        <taxon>Eukaryota</taxon>
        <taxon>Metazoa</taxon>
        <taxon>Ecdysozoa</taxon>
        <taxon>Arthropoda</taxon>
        <taxon>Hexapoda</taxon>
        <taxon>Insecta</taxon>
        <taxon>Pterygota</taxon>
        <taxon>Neoptera</taxon>
        <taxon>Endopterygota</taxon>
        <taxon>Lepidoptera</taxon>
        <taxon>Glossata</taxon>
        <taxon>Ditrysia</taxon>
        <taxon>Pyraloidea</taxon>
        <taxon>Crambidae</taxon>
        <taxon>Pyraustinae</taxon>
        <taxon>Loxostege</taxon>
    </lineage>
</organism>
<protein>
    <recommendedName>
        <fullName evidence="1">Endonuclease/exonuclease/phosphatase domain-containing protein</fullName>
    </recommendedName>
</protein>
<gene>
    <name evidence="2" type="ORF">ABMA27_008967</name>
</gene>
<dbReference type="Gene3D" id="3.60.10.10">
    <property type="entry name" value="Endonuclease/exonuclease/phosphatase"/>
    <property type="match status" value="1"/>
</dbReference>
<proteinExistence type="predicted"/>
<sequence>MLLVAAHLPPRRDISAVKAGLDRLSAILQQSSLPALIGGDLNAKSTAWGEKATDSRGELVLEWASAAGLVLLNRGTVPTCVRPQGESIVDLTFASPSLAAKISGWQVLVGADSFSDHRYIRFDISASPNIPAPLRALRTPDRDMCREAAEVKAWLSHLSETDQGDEKAQVTHVCHTSTSPEGQVYWWSEEIAELRRACLAARRASSRHLRRRRRDPELDGPLREAYRTAKKTLQVAISKAKVKAREELTTTVVQPEEQLRTTSDPSP</sequence>
<dbReference type="InterPro" id="IPR005135">
    <property type="entry name" value="Endo/exonuclease/phosphatase"/>
</dbReference>
<comment type="caution">
    <text evidence="2">The sequence shown here is derived from an EMBL/GenBank/DDBJ whole genome shotgun (WGS) entry which is preliminary data.</text>
</comment>
<name>A0ABR3H9E2_LOXSC</name>
<dbReference type="Pfam" id="PF14529">
    <property type="entry name" value="Exo_endo_phos_2"/>
    <property type="match status" value="1"/>
</dbReference>
<dbReference type="EMBL" id="JBEUOH010000023">
    <property type="protein sequence ID" value="KAL0861423.1"/>
    <property type="molecule type" value="Genomic_DNA"/>
</dbReference>
<reference evidence="2 3" key="1">
    <citation type="submission" date="2024-06" db="EMBL/GenBank/DDBJ databases">
        <title>A chromosome-level genome assembly of beet webworm, Loxostege sticticalis.</title>
        <authorList>
            <person name="Zhang Y."/>
        </authorList>
    </citation>
    <scope>NUCLEOTIDE SEQUENCE [LARGE SCALE GENOMIC DNA]</scope>
    <source>
        <strain evidence="2">AQ026</strain>
        <tissue evidence="2">Whole body</tissue>
    </source>
</reference>
<evidence type="ECO:0000259" key="1">
    <source>
        <dbReference type="Pfam" id="PF14529"/>
    </source>
</evidence>
<feature type="domain" description="Endonuclease/exonuclease/phosphatase" evidence="1">
    <location>
        <begin position="5"/>
        <end position="120"/>
    </location>
</feature>
<dbReference type="PANTHER" id="PTHR33273">
    <property type="entry name" value="DOMAIN-CONTAINING PROTEIN, PUTATIVE-RELATED"/>
    <property type="match status" value="1"/>
</dbReference>
<evidence type="ECO:0000313" key="3">
    <source>
        <dbReference type="Proteomes" id="UP001549920"/>
    </source>
</evidence>
<dbReference type="InterPro" id="IPR036691">
    <property type="entry name" value="Endo/exonu/phosph_ase_sf"/>
</dbReference>
<dbReference type="Proteomes" id="UP001549920">
    <property type="component" value="Unassembled WGS sequence"/>
</dbReference>
<accession>A0ABR3H9E2</accession>
<evidence type="ECO:0000313" key="2">
    <source>
        <dbReference type="EMBL" id="KAL0861423.1"/>
    </source>
</evidence>
<dbReference type="PANTHER" id="PTHR33273:SF4">
    <property type="entry name" value="ENDONUCLEASE_EXONUCLEASE_PHOSPHATASE DOMAIN-CONTAINING PROTEIN"/>
    <property type="match status" value="1"/>
</dbReference>
<dbReference type="CDD" id="cd09077">
    <property type="entry name" value="R1-I-EN"/>
    <property type="match status" value="1"/>
</dbReference>
<keyword evidence="3" id="KW-1185">Reference proteome</keyword>
<dbReference type="SUPFAM" id="SSF56219">
    <property type="entry name" value="DNase I-like"/>
    <property type="match status" value="1"/>
</dbReference>